<keyword evidence="3 5" id="KW-0238">DNA-binding</keyword>
<dbReference type="Gene3D" id="1.10.443.10">
    <property type="entry name" value="Intergrase catalytic core"/>
    <property type="match status" value="1"/>
</dbReference>
<evidence type="ECO:0000256" key="4">
    <source>
        <dbReference type="ARBA" id="ARBA00023172"/>
    </source>
</evidence>
<reference evidence="8" key="2">
    <citation type="submission" date="2022-10" db="EMBL/GenBank/DDBJ databases">
        <authorList>
            <person name="Kostovova I."/>
            <person name="Moravkova M."/>
            <person name="Pechar R."/>
        </authorList>
    </citation>
    <scope>NUCLEOTIDE SEQUENCE</scope>
    <source>
        <strain evidence="8">M490A</strain>
    </source>
</reference>
<dbReference type="Proteomes" id="UP001141981">
    <property type="component" value="Unassembled WGS sequence"/>
</dbReference>
<evidence type="ECO:0000256" key="2">
    <source>
        <dbReference type="ARBA" id="ARBA00022908"/>
    </source>
</evidence>
<proteinExistence type="inferred from homology"/>
<evidence type="ECO:0000256" key="1">
    <source>
        <dbReference type="ARBA" id="ARBA00008857"/>
    </source>
</evidence>
<dbReference type="PROSITE" id="PS51898">
    <property type="entry name" value="TYR_RECOMBINASE"/>
    <property type="match status" value="1"/>
</dbReference>
<dbReference type="CDD" id="cd00397">
    <property type="entry name" value="DNA_BRE_C"/>
    <property type="match status" value="1"/>
</dbReference>
<dbReference type="Pfam" id="PF00589">
    <property type="entry name" value="Phage_integrase"/>
    <property type="match status" value="1"/>
</dbReference>
<dbReference type="GO" id="GO:0015074">
    <property type="term" value="P:DNA integration"/>
    <property type="evidence" value="ECO:0007669"/>
    <property type="project" value="UniProtKB-KW"/>
</dbReference>
<dbReference type="InterPro" id="IPR013762">
    <property type="entry name" value="Integrase-like_cat_sf"/>
</dbReference>
<dbReference type="Pfam" id="PF02899">
    <property type="entry name" value="Phage_int_SAM_1"/>
    <property type="match status" value="1"/>
</dbReference>
<gene>
    <name evidence="8" type="ORF">ODU72_10440</name>
</gene>
<feature type="domain" description="Tyr recombinase" evidence="6">
    <location>
        <begin position="89"/>
        <end position="259"/>
    </location>
</feature>
<organism evidence="8 9">
    <name type="scientific">Lactobacillus amylovorus</name>
    <dbReference type="NCBI Taxonomy" id="1604"/>
    <lineage>
        <taxon>Bacteria</taxon>
        <taxon>Bacillati</taxon>
        <taxon>Bacillota</taxon>
        <taxon>Bacilli</taxon>
        <taxon>Lactobacillales</taxon>
        <taxon>Lactobacillaceae</taxon>
        <taxon>Lactobacillus</taxon>
    </lineage>
</organism>
<accession>A0A9X3W7H4</accession>
<reference evidence="8" key="1">
    <citation type="journal article" date="2022" name="Microorganisms">
        <title>Antibiotic Susceptibility, Resistance Gene Determinants and Corresponding Genomic Regions in Lactobacillus amylovorus Isolates Derived from Wild Boars and Domestic Pigs.</title>
        <authorList>
            <person name="Moravkova M."/>
            <person name="Kostovova I."/>
            <person name="Kavanova K."/>
            <person name="Pechar R."/>
            <person name="Stanek S."/>
            <person name="Brychta A."/>
            <person name="Zeman M."/>
            <person name="Kubasova T."/>
        </authorList>
    </citation>
    <scope>NUCLEOTIDE SEQUENCE</scope>
    <source>
        <strain evidence="8">M490A</strain>
    </source>
</reference>
<evidence type="ECO:0000256" key="5">
    <source>
        <dbReference type="PROSITE-ProRule" id="PRU01248"/>
    </source>
</evidence>
<dbReference type="InterPro" id="IPR011010">
    <property type="entry name" value="DNA_brk_join_enz"/>
</dbReference>
<dbReference type="GO" id="GO:0003677">
    <property type="term" value="F:DNA binding"/>
    <property type="evidence" value="ECO:0007669"/>
    <property type="project" value="UniProtKB-UniRule"/>
</dbReference>
<dbReference type="PROSITE" id="PS51900">
    <property type="entry name" value="CB"/>
    <property type="match status" value="1"/>
</dbReference>
<feature type="non-terminal residue" evidence="8">
    <location>
        <position position="1"/>
    </location>
</feature>
<evidence type="ECO:0000313" key="8">
    <source>
        <dbReference type="EMBL" id="MDB6259036.1"/>
    </source>
</evidence>
<comment type="similarity">
    <text evidence="1">Belongs to the 'phage' integrase family.</text>
</comment>
<dbReference type="InterPro" id="IPR002104">
    <property type="entry name" value="Integrase_catalytic"/>
</dbReference>
<dbReference type="PANTHER" id="PTHR30349">
    <property type="entry name" value="PHAGE INTEGRASE-RELATED"/>
    <property type="match status" value="1"/>
</dbReference>
<name>A0A9X3W7H4_LACAM</name>
<evidence type="ECO:0000259" key="6">
    <source>
        <dbReference type="PROSITE" id="PS51898"/>
    </source>
</evidence>
<dbReference type="Gene3D" id="1.10.150.130">
    <property type="match status" value="1"/>
</dbReference>
<dbReference type="InterPro" id="IPR044068">
    <property type="entry name" value="CB"/>
</dbReference>
<dbReference type="EMBL" id="JAOTGY010000038">
    <property type="protein sequence ID" value="MDB6259036.1"/>
    <property type="molecule type" value="Genomic_DNA"/>
</dbReference>
<dbReference type="AlphaFoldDB" id="A0A9X3W7H4"/>
<keyword evidence="2" id="KW-0229">DNA integration</keyword>
<feature type="domain" description="Core-binding (CB)" evidence="7">
    <location>
        <begin position="1"/>
        <end position="67"/>
    </location>
</feature>
<dbReference type="InterPro" id="IPR050090">
    <property type="entry name" value="Tyrosine_recombinase_XerCD"/>
</dbReference>
<dbReference type="GO" id="GO:0006310">
    <property type="term" value="P:DNA recombination"/>
    <property type="evidence" value="ECO:0007669"/>
    <property type="project" value="UniProtKB-KW"/>
</dbReference>
<comment type="caution">
    <text evidence="8">The sequence shown here is derived from an EMBL/GenBank/DDBJ whole genome shotgun (WGS) entry which is preliminary data.</text>
</comment>
<dbReference type="RefSeq" id="WP_271880885.1">
    <property type="nucleotide sequence ID" value="NZ_JAOTGY010000038.1"/>
</dbReference>
<keyword evidence="4" id="KW-0233">DNA recombination</keyword>
<protein>
    <submittedName>
        <fullName evidence="8">Tyrosine-type recombinase/integrase</fullName>
    </submittedName>
</protein>
<dbReference type="InterPro" id="IPR010998">
    <property type="entry name" value="Integrase_recombinase_N"/>
</dbReference>
<sequence>KTDSSLDTYRYRLKDIAAYLDDNNLLIEHTTSADVSEYLRQNLAKCQKVSTLRGKLSTFRVFCLWAVRKGYMPEVIIDPDDYPKNTHVARIKRLNDEELANFKSYINTLQPNARAAFWLMLGSGCRVAEAANLRPEDIVLRGKTVYINIKNAKWGSDRCIPIIDKTAAEIVWKYRAELEVDSRPAFRLSKRTLQGYATDFAQKTGITFRCHLLRHTFAALLSEKGTPLTTIQFLLGHKSLGMTAHYAQSALVDVSDITPEINL</sequence>
<evidence type="ECO:0000259" key="7">
    <source>
        <dbReference type="PROSITE" id="PS51900"/>
    </source>
</evidence>
<evidence type="ECO:0000313" key="9">
    <source>
        <dbReference type="Proteomes" id="UP001141981"/>
    </source>
</evidence>
<evidence type="ECO:0000256" key="3">
    <source>
        <dbReference type="ARBA" id="ARBA00023125"/>
    </source>
</evidence>
<dbReference type="SUPFAM" id="SSF56349">
    <property type="entry name" value="DNA breaking-rejoining enzymes"/>
    <property type="match status" value="1"/>
</dbReference>
<dbReference type="InterPro" id="IPR004107">
    <property type="entry name" value="Integrase_SAM-like_N"/>
</dbReference>
<dbReference type="PANTHER" id="PTHR30349:SF64">
    <property type="entry name" value="PROPHAGE INTEGRASE INTD-RELATED"/>
    <property type="match status" value="1"/>
</dbReference>